<reference evidence="3" key="4">
    <citation type="journal article" date="2015" name="PLoS ONE">
        <title>Comprehensive Evaluation of Toxoplasma gondii VEG and Neospora caninum LIV Genomes with Tachyzoite Stage Transcriptome and Proteome Defines Novel Transcript Features.</title>
        <authorList>
            <person name="Ramaprasad A."/>
            <person name="Mourier T."/>
            <person name="Naeem R."/>
            <person name="Malas T.B."/>
            <person name="Moussa E."/>
            <person name="Panigrahi A."/>
            <person name="Vermont S.J."/>
            <person name="Otto T.D."/>
            <person name="Wastling J."/>
            <person name="Pain A."/>
        </authorList>
    </citation>
    <scope>NUCLEOTIDE SEQUENCE</scope>
    <source>
        <strain evidence="3">Liverpool</strain>
    </source>
</reference>
<feature type="compositionally biased region" description="Basic and acidic residues" evidence="1">
    <location>
        <begin position="241"/>
        <end position="250"/>
    </location>
</feature>
<feature type="region of interest" description="Disordered" evidence="1">
    <location>
        <begin position="374"/>
        <end position="427"/>
    </location>
</feature>
<dbReference type="GeneID" id="13445062"/>
<evidence type="ECO:0000313" key="2">
    <source>
        <dbReference type="EMBL" id="CBZ52741.1"/>
    </source>
</evidence>
<feature type="compositionally biased region" description="Polar residues" evidence="1">
    <location>
        <begin position="385"/>
        <end position="396"/>
    </location>
</feature>
<feature type="compositionally biased region" description="Basic and acidic residues" evidence="1">
    <location>
        <begin position="1285"/>
        <end position="1299"/>
    </location>
</feature>
<dbReference type="EMBL" id="FR823389">
    <property type="protein sequence ID" value="CBZ52741.1"/>
    <property type="molecule type" value="Genomic_DNA"/>
</dbReference>
<dbReference type="OMA" id="AKNRDCL"/>
<gene>
    <name evidence="3" type="ORF">BN1204_025290</name>
    <name evidence="2" type="ORF">NCLIV_025290</name>
</gene>
<feature type="region of interest" description="Disordered" evidence="1">
    <location>
        <begin position="217"/>
        <end position="252"/>
    </location>
</feature>
<feature type="compositionally biased region" description="Basic and acidic residues" evidence="1">
    <location>
        <begin position="529"/>
        <end position="540"/>
    </location>
</feature>
<reference evidence="2" key="1">
    <citation type="submission" date="2011-02" db="EMBL/GenBank/DDBJ databases">
        <authorList>
            <person name="Aslett M."/>
        </authorList>
    </citation>
    <scope>NUCLEOTIDE SEQUENCE</scope>
    <source>
        <strain evidence="2">Liverpool</strain>
    </source>
</reference>
<feature type="compositionally biased region" description="Basic and acidic residues" evidence="1">
    <location>
        <begin position="1174"/>
        <end position="1185"/>
    </location>
</feature>
<proteinExistence type="predicted"/>
<feature type="region of interest" description="Disordered" evidence="1">
    <location>
        <begin position="317"/>
        <end position="340"/>
    </location>
</feature>
<feature type="compositionally biased region" description="Low complexity" evidence="1">
    <location>
        <begin position="1189"/>
        <end position="1198"/>
    </location>
</feature>
<dbReference type="eggNOG" id="ENOG502R05F">
    <property type="taxonomic scope" value="Eukaryota"/>
</dbReference>
<reference evidence="2" key="2">
    <citation type="submission" date="2011-03" db="EMBL/GenBank/DDBJ databases">
        <title>Comparative genomics and transcriptomics of Neospora caninum and Toxoplasma gondii.</title>
        <authorList>
            <person name="Reid A.J."/>
            <person name="Sohal A."/>
            <person name="Harris D."/>
            <person name="Quail M."/>
            <person name="Sanders M."/>
            <person name="Berriman M."/>
            <person name="Wastling J.M."/>
            <person name="Pain A."/>
        </authorList>
    </citation>
    <scope>NUCLEOTIDE SEQUENCE</scope>
    <source>
        <strain evidence="2">Liverpool</strain>
    </source>
</reference>
<feature type="region of interest" description="Disordered" evidence="1">
    <location>
        <begin position="161"/>
        <end position="193"/>
    </location>
</feature>
<feature type="compositionally biased region" description="Gly residues" evidence="1">
    <location>
        <begin position="550"/>
        <end position="559"/>
    </location>
</feature>
<dbReference type="OrthoDB" id="10382085at2759"/>
<feature type="compositionally biased region" description="Basic and acidic residues" evidence="1">
    <location>
        <begin position="24"/>
        <end position="37"/>
    </location>
</feature>
<evidence type="ECO:0000313" key="3">
    <source>
        <dbReference type="EMBL" id="CEL66722.1"/>
    </source>
</evidence>
<keyword evidence="4" id="KW-1185">Reference proteome</keyword>
<reference evidence="4" key="3">
    <citation type="journal article" date="2012" name="PLoS Pathog.">
        <title>Comparative genomics of the apicomplexan parasites Toxoplasma gondii and Neospora caninum: Coccidia differing in host range and transmission strategy.</title>
        <authorList>
            <person name="Reid A.J."/>
            <person name="Vermont S.J."/>
            <person name="Cotton J.A."/>
            <person name="Harris D."/>
            <person name="Hill-Cawthorne G.A."/>
            <person name="Konen-Waisman S."/>
            <person name="Latham S.M."/>
            <person name="Mourier T."/>
            <person name="Norton R."/>
            <person name="Quail M.A."/>
            <person name="Sanders M."/>
            <person name="Shanmugam D."/>
            <person name="Sohal A."/>
            <person name="Wasmuth J.D."/>
            <person name="Brunk B."/>
            <person name="Grigg M.E."/>
            <person name="Howard J.C."/>
            <person name="Parkinson J."/>
            <person name="Roos D.S."/>
            <person name="Trees A.J."/>
            <person name="Berriman M."/>
            <person name="Pain A."/>
            <person name="Wastling J.M."/>
        </authorList>
    </citation>
    <scope>NUCLEOTIDE SEQUENCE [LARGE SCALE GENOMIC DNA]</scope>
    <source>
        <strain evidence="4">Liverpool</strain>
    </source>
</reference>
<dbReference type="RefSeq" id="XP_003882773.1">
    <property type="nucleotide sequence ID" value="XM_003882724.1"/>
</dbReference>
<dbReference type="EMBL" id="LN714482">
    <property type="protein sequence ID" value="CEL66722.1"/>
    <property type="molecule type" value="Genomic_DNA"/>
</dbReference>
<dbReference type="InParanoid" id="F0VG97"/>
<feature type="compositionally biased region" description="Polar residues" evidence="1">
    <location>
        <begin position="183"/>
        <end position="192"/>
    </location>
</feature>
<sequence>MIAESDVARPSQSWGCEKAAVSSEKQREKQTHRESCRKAGALARSSDTDHFSRPSSSCDSPSSFSPSVADEMAFERRRERPRRPSGFEPRGTDRDGPGCRGPEENAERDARQPIASQPTENPEESAHASHWVFPVRPDWSYHFPEDVPELLQVVCSRINSRRAASEEGLPLPAAARGREERSSGASAPSQDTLPGDCLLAVVQRMVAEWAQRRLRKTQCEADKKGNFNPPPPRSSGPFPEGKNEAKRKDEEDAEERASLCALLAACRACPLSWTSEQGEPSFGAAAAGVCIHRRRPTPPEKRGPWLFDALLKEVMTQSDSGDNGKTLAHPESSKKRGTLNFSYSRPASTSALQDVDVHPDTAVSIVGRDADSAQGFSSEVPFSPPTSQIGTRSVETPKQLCWPAPPGSLATDASAPSFPAPHNPVRSAQTAVPSVHDPWNACPLSRVPSPNGAVCTPQGGAAASPGLPGVSPVAHSGKPQKLPAPRHAKTATSQRRHLPVPASSAHPPGLSRGSGREKAIESVVAADGGRNEAVGKEGKMDGAPTSRLAGGLGHQGGVGTASRETRGATASGDNVSGAGGTTGGSPFWPEEATKQAVRCALGGTVHEFVRLPDGFSVFFANGNYGAGRFNGFVHLSLPSASPSCPFVPGGYLLLEHARTWQMPAPLPLFFLRATPRNCRELAEALASPFWAPRHPVRHLVFRHRAHMTRFVQDMRQRKKKSPNGPQDGMAEPGGGASGRGGGPRLVKKGLGAEDLGATTSANGGLENALCGGREEGAKRGTGVRKKNDCFAKEKKEGRDKVESKATGFPGCPGEEGHVRSERREREESSQPAARGSFGALGRDQGGAEERDGEKFAPQLQKRFAGGAGRRREGANGRKGEACGKRLDVEKGEDRERSLKRETGKNQKEAEPFGDAGREDAFTRETGWFCADAKEHARLASTRKGTEGGALSFHPAFVAGPGPNFSPNSSTCPSSSLSPSEATLLGRAEFLTPKRGVFPPFPRSAFGHREANEEPGGRYNPCAGAHDLRSSFGKAGESLLPPFLDEKGALPLYRGRGSFGMKDQGAFYGGESFEDPVAAFAFSHDKPGLDLPGQGADPVSAGFPYPTQPAQFFADSPFAAAPATLASSASVSAFASPSAAFAVGSPHAEGPCVGLLSAAPPGGSRAEPGSAAPARLEKQPCGERDGPFPSSETSTSSSTPDAVAYHGLDIFPSDLQSRLALHARRPGFPAFRANGSLCHSEAAEPEAVRGSVSRDGVFSFFSSECGSGPGGVGGPVLLRGKGAQGRGRESQEEREGDTRLHDEVTSHLSLHGLEAAQASLPAQTVTLLDEAQRHQKLASIFEPLGHLLGAHESAGQRGESDLLFAHLFPDFPEKPDVLHETPQKVSGRPALNFKTFAPPRPFSDRGFP</sequence>
<feature type="compositionally biased region" description="Low complexity" evidence="1">
    <location>
        <begin position="53"/>
        <end position="67"/>
    </location>
</feature>
<feature type="region of interest" description="Disordered" evidence="1">
    <location>
        <begin position="1158"/>
        <end position="1200"/>
    </location>
</feature>
<evidence type="ECO:0000313" key="4">
    <source>
        <dbReference type="Proteomes" id="UP000007494"/>
    </source>
</evidence>
<protein>
    <submittedName>
        <fullName evidence="2">Uncharacterized protein</fullName>
    </submittedName>
</protein>
<name>F0VG97_NEOCL</name>
<feature type="compositionally biased region" description="Gly residues" evidence="1">
    <location>
        <begin position="731"/>
        <end position="743"/>
    </location>
</feature>
<feature type="compositionally biased region" description="Basic and acidic residues" evidence="1">
    <location>
        <begin position="869"/>
        <end position="918"/>
    </location>
</feature>
<accession>F0VG97</accession>
<dbReference type="VEuPathDB" id="ToxoDB:NCLIV_025290"/>
<feature type="region of interest" description="Disordered" evidence="1">
    <location>
        <begin position="1"/>
        <end position="129"/>
    </location>
</feature>
<organism evidence="2 4">
    <name type="scientific">Neospora caninum (strain Liverpool)</name>
    <dbReference type="NCBI Taxonomy" id="572307"/>
    <lineage>
        <taxon>Eukaryota</taxon>
        <taxon>Sar</taxon>
        <taxon>Alveolata</taxon>
        <taxon>Apicomplexa</taxon>
        <taxon>Conoidasida</taxon>
        <taxon>Coccidia</taxon>
        <taxon>Eucoccidiorida</taxon>
        <taxon>Eimeriorina</taxon>
        <taxon>Sarcocystidae</taxon>
        <taxon>Neospora</taxon>
    </lineage>
</organism>
<feature type="compositionally biased region" description="Basic and acidic residues" evidence="1">
    <location>
        <begin position="785"/>
        <end position="803"/>
    </location>
</feature>
<feature type="region of interest" description="Disordered" evidence="1">
    <location>
        <begin position="1379"/>
        <end position="1407"/>
    </location>
</feature>
<feature type="compositionally biased region" description="Basic residues" evidence="1">
    <location>
        <begin position="484"/>
        <end position="498"/>
    </location>
</feature>
<dbReference type="Proteomes" id="UP000007494">
    <property type="component" value="Chromosome VIIb"/>
</dbReference>
<evidence type="ECO:0000256" key="1">
    <source>
        <dbReference type="SAM" id="MobiDB-lite"/>
    </source>
</evidence>
<feature type="region of interest" description="Disordered" evidence="1">
    <location>
        <begin position="713"/>
        <end position="918"/>
    </location>
</feature>
<feature type="compositionally biased region" description="Basic and acidic residues" evidence="1">
    <location>
        <begin position="90"/>
        <end position="111"/>
    </location>
</feature>
<feature type="region of interest" description="Disordered" evidence="1">
    <location>
        <begin position="1270"/>
        <end position="1299"/>
    </location>
</feature>
<feature type="compositionally biased region" description="Basic and acidic residues" evidence="1">
    <location>
        <begin position="814"/>
        <end position="828"/>
    </location>
</feature>
<feature type="compositionally biased region" description="Basic and acidic residues" evidence="1">
    <location>
        <begin position="845"/>
        <end position="854"/>
    </location>
</feature>
<feature type="region of interest" description="Disordered" evidence="1">
    <location>
        <begin position="453"/>
        <end position="586"/>
    </location>
</feature>